<accession>A0ABC9N5H9</accession>
<keyword evidence="1" id="KW-0472">Membrane</keyword>
<proteinExistence type="predicted"/>
<reference evidence="2" key="2">
    <citation type="submission" date="2013-11" db="EMBL/GenBank/DDBJ databases">
        <title>Draft genome sequence of Bacteroides uniformis (ATCC 8492).</title>
        <authorList>
            <person name="Sudarsanam P."/>
            <person name="Ley R."/>
            <person name="Guruge J."/>
            <person name="Turnbaugh P.J."/>
            <person name="Mahowald M."/>
            <person name="Liep D."/>
            <person name="Gordon J."/>
        </authorList>
    </citation>
    <scope>NUCLEOTIDE SEQUENCE</scope>
    <source>
        <strain evidence="2">ATCC 8492</strain>
    </source>
</reference>
<feature type="transmembrane region" description="Helical" evidence="1">
    <location>
        <begin position="31"/>
        <end position="47"/>
    </location>
</feature>
<keyword evidence="1" id="KW-0812">Transmembrane</keyword>
<evidence type="ECO:0000256" key="1">
    <source>
        <dbReference type="SAM" id="Phobius"/>
    </source>
</evidence>
<keyword evidence="3" id="KW-1185">Reference proteome</keyword>
<dbReference type="AlphaFoldDB" id="A0ABC9N5H9"/>
<protein>
    <submittedName>
        <fullName evidence="2">Uncharacterized protein</fullName>
    </submittedName>
</protein>
<sequence length="52" mass="6052">MNKGDGKFFFEVSILSKYYSTPIKALKKMEIHLLGLFFFLYSNYYAISMANA</sequence>
<evidence type="ECO:0000313" key="2">
    <source>
        <dbReference type="EMBL" id="EDO51967.1"/>
    </source>
</evidence>
<evidence type="ECO:0000313" key="3">
    <source>
        <dbReference type="Proteomes" id="UP000004110"/>
    </source>
</evidence>
<reference evidence="2" key="1">
    <citation type="submission" date="2007-06" db="EMBL/GenBank/DDBJ databases">
        <authorList>
            <person name="Fulton L."/>
            <person name="Clifton S."/>
            <person name="Fulton B."/>
            <person name="Xu J."/>
            <person name="Minx P."/>
            <person name="Pepin K.H."/>
            <person name="Johnson M."/>
            <person name="Thiruvilangam P."/>
            <person name="Bhonagiri V."/>
            <person name="Nash W.E."/>
            <person name="Mardis E.R."/>
            <person name="Wilson R.K."/>
        </authorList>
    </citation>
    <scope>NUCLEOTIDE SEQUENCE [LARGE SCALE GENOMIC DNA]</scope>
    <source>
        <strain evidence="2">ATCC 8492</strain>
    </source>
</reference>
<dbReference type="EMBL" id="AAYH02000049">
    <property type="protein sequence ID" value="EDO51967.1"/>
    <property type="molecule type" value="Genomic_DNA"/>
</dbReference>
<dbReference type="Proteomes" id="UP000004110">
    <property type="component" value="Unassembled WGS sequence"/>
</dbReference>
<keyword evidence="1" id="KW-1133">Transmembrane helix</keyword>
<comment type="caution">
    <text evidence="2">The sequence shown here is derived from an EMBL/GenBank/DDBJ whole genome shotgun (WGS) entry which is preliminary data.</text>
</comment>
<gene>
    <name evidence="2" type="ORF">BACUNI_04518</name>
</gene>
<organism evidence="2 3">
    <name type="scientific">Bacteroides uniformis (strain ATCC 8492 / DSM 6597 / CCUG 4942 / CIP 103695 / JCM 5828 / KCTC 5204 / NCTC 13054 / VPI 0061)</name>
    <dbReference type="NCBI Taxonomy" id="411479"/>
    <lineage>
        <taxon>Bacteria</taxon>
        <taxon>Pseudomonadati</taxon>
        <taxon>Bacteroidota</taxon>
        <taxon>Bacteroidia</taxon>
        <taxon>Bacteroidales</taxon>
        <taxon>Bacteroidaceae</taxon>
        <taxon>Bacteroides</taxon>
    </lineage>
</organism>
<name>A0ABC9N5H9_BACUC</name>